<evidence type="ECO:0000313" key="2">
    <source>
        <dbReference type="EMBL" id="ONH32898.1"/>
    </source>
</evidence>
<gene>
    <name evidence="2" type="ORF">BL253_04210</name>
</gene>
<evidence type="ECO:0000256" key="1">
    <source>
        <dbReference type="SAM" id="MobiDB-lite"/>
    </source>
</evidence>
<sequence>MNGPLGEQARRLRARAASRGQGPLAHTRDEDDAADDAAEYGAGAAPPAPGQVASDAPKRVLVLAALERQSYLAGSLVGRARAILADIYRAVRNSGRTFVEGYRAAYVAARRVRPKV</sequence>
<feature type="region of interest" description="Disordered" evidence="1">
    <location>
        <begin position="1"/>
        <end position="53"/>
    </location>
</feature>
<reference evidence="3" key="1">
    <citation type="submission" date="2016-10" db="EMBL/GenBank/DDBJ databases">
        <title>Frankia sp. NRRL B-16386 Genome sequencing.</title>
        <authorList>
            <person name="Ghodhbane-Gtari F."/>
            <person name="Swanson E."/>
            <person name="Gueddou A."/>
            <person name="Hezbri K."/>
            <person name="Ktari K."/>
            <person name="Nouioui I."/>
            <person name="Morris K."/>
            <person name="Simpson S."/>
            <person name="Abebe-Akele F."/>
            <person name="Thomas K."/>
            <person name="Gtari M."/>
            <person name="Tisa L.S."/>
        </authorList>
    </citation>
    <scope>NUCLEOTIDE SEQUENCE [LARGE SCALE GENOMIC DNA]</scope>
    <source>
        <strain evidence="3">NRRL B-16386</strain>
    </source>
</reference>
<accession>A0A1V2II93</accession>
<protein>
    <submittedName>
        <fullName evidence="2">Uncharacterized protein</fullName>
    </submittedName>
</protein>
<evidence type="ECO:0000313" key="3">
    <source>
        <dbReference type="Proteomes" id="UP000188929"/>
    </source>
</evidence>
<dbReference type="AlphaFoldDB" id="A0A1V2II93"/>
<dbReference type="EMBL" id="MOMC01000008">
    <property type="protein sequence ID" value="ONH32898.1"/>
    <property type="molecule type" value="Genomic_DNA"/>
</dbReference>
<proteinExistence type="predicted"/>
<dbReference type="STRING" id="1834516.BL253_04210"/>
<keyword evidence="3" id="KW-1185">Reference proteome</keyword>
<comment type="caution">
    <text evidence="2">The sequence shown here is derived from an EMBL/GenBank/DDBJ whole genome shotgun (WGS) entry which is preliminary data.</text>
</comment>
<dbReference type="Proteomes" id="UP000188929">
    <property type="component" value="Unassembled WGS sequence"/>
</dbReference>
<name>A0A1V2II93_9ACTN</name>
<dbReference type="RefSeq" id="WP_076813664.1">
    <property type="nucleotide sequence ID" value="NZ_MOMC01000008.1"/>
</dbReference>
<organism evidence="2 3">
    <name type="scientific">Pseudofrankia asymbiotica</name>
    <dbReference type="NCBI Taxonomy" id="1834516"/>
    <lineage>
        <taxon>Bacteria</taxon>
        <taxon>Bacillati</taxon>
        <taxon>Actinomycetota</taxon>
        <taxon>Actinomycetes</taxon>
        <taxon>Frankiales</taxon>
        <taxon>Frankiaceae</taxon>
        <taxon>Pseudofrankia</taxon>
    </lineage>
</organism>